<organism evidence="3 4">
    <name type="scientific">Basidiobolus ranarum</name>
    <dbReference type="NCBI Taxonomy" id="34480"/>
    <lineage>
        <taxon>Eukaryota</taxon>
        <taxon>Fungi</taxon>
        <taxon>Fungi incertae sedis</taxon>
        <taxon>Zoopagomycota</taxon>
        <taxon>Entomophthoromycotina</taxon>
        <taxon>Basidiobolomycetes</taxon>
        <taxon>Basidiobolales</taxon>
        <taxon>Basidiobolaceae</taxon>
        <taxon>Basidiobolus</taxon>
    </lineage>
</organism>
<dbReference type="SUPFAM" id="SSF55797">
    <property type="entry name" value="PR-1-like"/>
    <property type="match status" value="1"/>
</dbReference>
<proteinExistence type="predicted"/>
<dbReference type="Proteomes" id="UP001479436">
    <property type="component" value="Unassembled WGS sequence"/>
</dbReference>
<dbReference type="PANTHER" id="PTHR31157">
    <property type="entry name" value="SCP DOMAIN-CONTAINING PROTEIN"/>
    <property type="match status" value="1"/>
</dbReference>
<dbReference type="Gene3D" id="3.40.33.10">
    <property type="entry name" value="CAP"/>
    <property type="match status" value="1"/>
</dbReference>
<evidence type="ECO:0000313" key="3">
    <source>
        <dbReference type="EMBL" id="KAK9765668.1"/>
    </source>
</evidence>
<dbReference type="Pfam" id="PF00188">
    <property type="entry name" value="CAP"/>
    <property type="match status" value="1"/>
</dbReference>
<feature type="domain" description="SCP" evidence="2">
    <location>
        <begin position="34"/>
        <end position="142"/>
    </location>
</feature>
<name>A0ABR2WVV9_9FUNG</name>
<sequence>MRLSYTSITFFFYLFVFTMWQQTEAVSMRRLICLVNRERVSRGMRPLILNSQINQICQEHSVMQANFHRMTHDRIGHSQMNRALTEQGLRWDRFGENVARGQQSEEAVMYSWMHSPVHRANILKSAFTHMGGGYDPRGHYWTQGFARLHATIDYRRVAICP</sequence>
<dbReference type="EMBL" id="JASJQH010000239">
    <property type="protein sequence ID" value="KAK9765668.1"/>
    <property type="molecule type" value="Genomic_DNA"/>
</dbReference>
<dbReference type="CDD" id="cd05379">
    <property type="entry name" value="CAP_bacterial"/>
    <property type="match status" value="1"/>
</dbReference>
<keyword evidence="1" id="KW-0732">Signal</keyword>
<dbReference type="PANTHER" id="PTHR31157:SF1">
    <property type="entry name" value="SCP DOMAIN-CONTAINING PROTEIN"/>
    <property type="match status" value="1"/>
</dbReference>
<feature type="chain" id="PRO_5046539762" description="SCP domain-containing protein" evidence="1">
    <location>
        <begin position="26"/>
        <end position="161"/>
    </location>
</feature>
<comment type="caution">
    <text evidence="3">The sequence shown here is derived from an EMBL/GenBank/DDBJ whole genome shotgun (WGS) entry which is preliminary data.</text>
</comment>
<protein>
    <recommendedName>
        <fullName evidence="2">SCP domain-containing protein</fullName>
    </recommendedName>
</protein>
<dbReference type="InterPro" id="IPR035940">
    <property type="entry name" value="CAP_sf"/>
</dbReference>
<evidence type="ECO:0000313" key="4">
    <source>
        <dbReference type="Proteomes" id="UP001479436"/>
    </source>
</evidence>
<feature type="signal peptide" evidence="1">
    <location>
        <begin position="1"/>
        <end position="25"/>
    </location>
</feature>
<reference evidence="3 4" key="1">
    <citation type="submission" date="2023-04" db="EMBL/GenBank/DDBJ databases">
        <title>Genome of Basidiobolus ranarum AG-B5.</title>
        <authorList>
            <person name="Stajich J.E."/>
            <person name="Carter-House D."/>
            <person name="Gryganskyi A."/>
        </authorList>
    </citation>
    <scope>NUCLEOTIDE SEQUENCE [LARGE SCALE GENOMIC DNA]</scope>
    <source>
        <strain evidence="3 4">AG-B5</strain>
    </source>
</reference>
<evidence type="ECO:0000256" key="1">
    <source>
        <dbReference type="SAM" id="SignalP"/>
    </source>
</evidence>
<evidence type="ECO:0000259" key="2">
    <source>
        <dbReference type="Pfam" id="PF00188"/>
    </source>
</evidence>
<dbReference type="InterPro" id="IPR014044">
    <property type="entry name" value="CAP_dom"/>
</dbReference>
<accession>A0ABR2WVV9</accession>
<keyword evidence="4" id="KW-1185">Reference proteome</keyword>
<gene>
    <name evidence="3" type="ORF">K7432_005811</name>
</gene>